<feature type="compositionally biased region" description="Basic residues" evidence="1">
    <location>
        <begin position="9"/>
        <end position="20"/>
    </location>
</feature>
<evidence type="ECO:0000256" key="1">
    <source>
        <dbReference type="SAM" id="MobiDB-lite"/>
    </source>
</evidence>
<feature type="compositionally biased region" description="Low complexity" evidence="1">
    <location>
        <begin position="421"/>
        <end position="450"/>
    </location>
</feature>
<sequence length="594" mass="64322">MNALFARASLKRSPRTRTRKNSISEGSDAGCPPSRSSSTATRHKSRPLPLQIIPELTENEFDFDMSPTPSPTTARPTLTIPSQPEPSKPSPRVTLSAYTFSIDDALLMFSEEAPSSPALSASSSTSGSASSEEVPTTPGASDDEDSYDLRLPSPRLRPKRISIRPLCITKTRSFLCAEDEEIDEIFDKEEKSVSPHVISLSEEEPVTPVAQEEGDEADQDFYAREFQDFISLYSVIPSPSSPARRDSMIISREALSAITEIPEPKPRGRSRHSKPLPLLPPTTPSLSTFPTIPTFSLVQTTAQTSVVRRRRNIPPLPNYPPPPPPVVESRPPPRMAVPDDIEPLEFVDEDFEVPPRAPIVIEQVYDEEEDASIYSQPSFAAASARASTLPLSPAIPETPLDAMYGDVCLPRSSTDSDAPRSSIDSTASSQSSCSAHTPLSAFSFPSTPSASEHEHEPAHPLRSRWSSSTLASLAVEPPRTAALLSPLKSVFGSRSRRAPETPPRATAVPSRMHLRMPSKLPLNTRAFFPTTPSPPSTPGKQVRRRGSRSSTSSAGTSHWGSSSECDSCESGAGGSPNGLRRKPIPVEMFLRASA</sequence>
<dbReference type="OrthoDB" id="2692698at2759"/>
<evidence type="ECO:0000313" key="2">
    <source>
        <dbReference type="EMBL" id="KIJ63072.1"/>
    </source>
</evidence>
<feature type="region of interest" description="Disordered" evidence="1">
    <location>
        <begin position="258"/>
        <end position="291"/>
    </location>
</feature>
<accession>A0A0C9WE62</accession>
<feature type="region of interest" description="Disordered" evidence="1">
    <location>
        <begin position="311"/>
        <end position="339"/>
    </location>
</feature>
<dbReference type="EMBL" id="KN839852">
    <property type="protein sequence ID" value="KIJ63072.1"/>
    <property type="molecule type" value="Genomic_DNA"/>
</dbReference>
<protein>
    <submittedName>
        <fullName evidence="2">Uncharacterized protein</fullName>
    </submittedName>
</protein>
<feature type="region of interest" description="Disordered" evidence="1">
    <location>
        <begin position="193"/>
        <end position="214"/>
    </location>
</feature>
<feature type="region of interest" description="Disordered" evidence="1">
    <location>
        <begin position="406"/>
        <end position="464"/>
    </location>
</feature>
<gene>
    <name evidence="2" type="ORF">HYDPIDRAFT_113615</name>
</gene>
<feature type="region of interest" description="Disordered" evidence="1">
    <location>
        <begin position="113"/>
        <end position="154"/>
    </location>
</feature>
<dbReference type="AlphaFoldDB" id="A0A0C9WE62"/>
<evidence type="ECO:0000313" key="3">
    <source>
        <dbReference type="Proteomes" id="UP000053820"/>
    </source>
</evidence>
<feature type="region of interest" description="Disordered" evidence="1">
    <location>
        <begin position="517"/>
        <end position="594"/>
    </location>
</feature>
<feature type="region of interest" description="Disordered" evidence="1">
    <location>
        <begin position="1"/>
        <end position="95"/>
    </location>
</feature>
<dbReference type="HOGENOM" id="CLU_565136_0_0_1"/>
<reference evidence="2 3" key="1">
    <citation type="submission" date="2014-04" db="EMBL/GenBank/DDBJ databases">
        <title>Evolutionary Origins and Diversification of the Mycorrhizal Mutualists.</title>
        <authorList>
            <consortium name="DOE Joint Genome Institute"/>
            <consortium name="Mycorrhizal Genomics Consortium"/>
            <person name="Kohler A."/>
            <person name="Kuo A."/>
            <person name="Nagy L.G."/>
            <person name="Floudas D."/>
            <person name="Copeland A."/>
            <person name="Barry K.W."/>
            <person name="Cichocki N."/>
            <person name="Veneault-Fourrey C."/>
            <person name="LaButti K."/>
            <person name="Lindquist E.A."/>
            <person name="Lipzen A."/>
            <person name="Lundell T."/>
            <person name="Morin E."/>
            <person name="Murat C."/>
            <person name="Riley R."/>
            <person name="Ohm R."/>
            <person name="Sun H."/>
            <person name="Tunlid A."/>
            <person name="Henrissat B."/>
            <person name="Grigoriev I.V."/>
            <person name="Hibbett D.S."/>
            <person name="Martin F."/>
        </authorList>
    </citation>
    <scope>NUCLEOTIDE SEQUENCE [LARGE SCALE GENOMIC DNA]</scope>
    <source>
        <strain evidence="2 3">MD-312</strain>
    </source>
</reference>
<dbReference type="Proteomes" id="UP000053820">
    <property type="component" value="Unassembled WGS sequence"/>
</dbReference>
<keyword evidence="3" id="KW-1185">Reference proteome</keyword>
<feature type="compositionally biased region" description="Low complexity" evidence="1">
    <location>
        <begin position="548"/>
        <end position="570"/>
    </location>
</feature>
<name>A0A0C9WE62_9AGAM</name>
<feature type="compositionally biased region" description="Pro residues" evidence="1">
    <location>
        <begin position="314"/>
        <end position="335"/>
    </location>
</feature>
<organism evidence="2 3">
    <name type="scientific">Hydnomerulius pinastri MD-312</name>
    <dbReference type="NCBI Taxonomy" id="994086"/>
    <lineage>
        <taxon>Eukaryota</taxon>
        <taxon>Fungi</taxon>
        <taxon>Dikarya</taxon>
        <taxon>Basidiomycota</taxon>
        <taxon>Agaricomycotina</taxon>
        <taxon>Agaricomycetes</taxon>
        <taxon>Agaricomycetidae</taxon>
        <taxon>Boletales</taxon>
        <taxon>Boletales incertae sedis</taxon>
        <taxon>Leucogyrophana</taxon>
    </lineage>
</organism>
<feature type="compositionally biased region" description="Low complexity" evidence="1">
    <location>
        <begin position="113"/>
        <end position="133"/>
    </location>
</feature>
<proteinExistence type="predicted"/>